<comment type="caution">
    <text evidence="4">The sequence shown here is derived from an EMBL/GenBank/DDBJ whole genome shotgun (WGS) entry which is preliminary data.</text>
</comment>
<evidence type="ECO:0000256" key="1">
    <source>
        <dbReference type="PROSITE-ProRule" id="PRU00473"/>
    </source>
</evidence>
<sequence length="719" mass="76427">MPSSRRRLSAPLTTIVVLAGVGGLCWWGAQEASAWIEQRSREDVTLALSTAGQDWVTVTTDGLQVRLQGTAPNEVERFRAMTQASSAVDASRIIDEMTVAATEALTPPEFKIELLRDDDGISLIGLVPASTDRADMVRILRNETAAPKITDLLESADYPLPDGWEAATEFGIRAAQMATRAKISVGPGWVKVSAITDSRAEKGRLETGLKQAKPDSVELETDISAPRPVIAPFTMRFTIDADGAHLDACAADNADGQARIVDAATKAGIEGKLGCTLGLGSPSPNWAEAVVQSIGAVADLGLGTVTLSDADIALTVPAEIPEDRFTEVTGRLEQRLPPVFSLHANRERPDDAPQGPAAFIASVSEDDVLSMQGRIADARMGEAVDSFSRSRFTAVNSTLSSQGDVPEGWTLRVIAGLEALDALNSGTVEVTPDLVTLTGTSGDPHAPEQTAARLGARLGAGARYDLSIRYDRRLDLALDLPDGEECVQRLNIIMSESEIGFEPSKSTIAGDPEATLARMSDAMVDCNEFQIEAGGHTDSQGSQGFNADLSRARAQTLVAAMQDAGIDTSNMTARGYGESQPIASNDSEEGREENRRIEFRLMSPYPVRNEPLAAPTALSGVTTDKPARDSGNSKLAPDTGDTGDSVEFEGPQLPTITTTSAASGMVPATVGVSEEFQTMDEREENTRLPVQTPDATTPRPSPRPEDELQAEEEDQNGTE</sequence>
<dbReference type="Proteomes" id="UP001165641">
    <property type="component" value="Unassembled WGS sequence"/>
</dbReference>
<feature type="region of interest" description="Disordered" evidence="2">
    <location>
        <begin position="569"/>
        <end position="593"/>
    </location>
</feature>
<dbReference type="Pfam" id="PF04972">
    <property type="entry name" value="BON"/>
    <property type="match status" value="1"/>
</dbReference>
<dbReference type="Gene3D" id="3.40.1520.20">
    <property type="match status" value="1"/>
</dbReference>
<dbReference type="PANTHER" id="PTHR30329:SF21">
    <property type="entry name" value="LIPOPROTEIN YIAD-RELATED"/>
    <property type="match status" value="1"/>
</dbReference>
<dbReference type="SUPFAM" id="SSF103088">
    <property type="entry name" value="OmpA-like"/>
    <property type="match status" value="1"/>
</dbReference>
<evidence type="ECO:0000259" key="3">
    <source>
        <dbReference type="PROSITE" id="PS51123"/>
    </source>
</evidence>
<gene>
    <name evidence="4" type="ORF">PAF17_04180</name>
</gene>
<dbReference type="Gene3D" id="3.30.1330.60">
    <property type="entry name" value="OmpA-like domain"/>
    <property type="match status" value="1"/>
</dbReference>
<proteinExistence type="predicted"/>
<dbReference type="InterPro" id="IPR006665">
    <property type="entry name" value="OmpA-like"/>
</dbReference>
<dbReference type="CDD" id="cd07185">
    <property type="entry name" value="OmpA_C-like"/>
    <property type="match status" value="1"/>
</dbReference>
<dbReference type="InterPro" id="IPR036737">
    <property type="entry name" value="OmpA-like_sf"/>
</dbReference>
<dbReference type="RefSeq" id="WP_271887828.1">
    <property type="nucleotide sequence ID" value="NZ_JAQBIE010000004.1"/>
</dbReference>
<protein>
    <submittedName>
        <fullName evidence="4">OmpA family protein</fullName>
    </submittedName>
</protein>
<dbReference type="PROSITE" id="PS51123">
    <property type="entry name" value="OMPA_2"/>
    <property type="match status" value="1"/>
</dbReference>
<dbReference type="InterPro" id="IPR007055">
    <property type="entry name" value="BON_dom"/>
</dbReference>
<dbReference type="EMBL" id="JAQBIE010000004">
    <property type="protein sequence ID" value="MDB6176700.1"/>
    <property type="molecule type" value="Genomic_DNA"/>
</dbReference>
<evidence type="ECO:0000313" key="4">
    <source>
        <dbReference type="EMBL" id="MDB6176700.1"/>
    </source>
</evidence>
<dbReference type="InterPro" id="IPR050330">
    <property type="entry name" value="Bact_OuterMem_StrucFunc"/>
</dbReference>
<accession>A0ABT4ZDG2</accession>
<name>A0ABT4ZDG2_9RHOB</name>
<evidence type="ECO:0000313" key="5">
    <source>
        <dbReference type="Proteomes" id="UP001165641"/>
    </source>
</evidence>
<feature type="domain" description="OmpA-like" evidence="3">
    <location>
        <begin position="488"/>
        <end position="605"/>
    </location>
</feature>
<feature type="region of interest" description="Disordered" evidence="2">
    <location>
        <begin position="608"/>
        <end position="719"/>
    </location>
</feature>
<keyword evidence="1" id="KW-0472">Membrane</keyword>
<organism evidence="4 5">
    <name type="scientific">Paracoccus onchidii</name>
    <dbReference type="NCBI Taxonomy" id="3017813"/>
    <lineage>
        <taxon>Bacteria</taxon>
        <taxon>Pseudomonadati</taxon>
        <taxon>Pseudomonadota</taxon>
        <taxon>Alphaproteobacteria</taxon>
        <taxon>Rhodobacterales</taxon>
        <taxon>Paracoccaceae</taxon>
        <taxon>Paracoccus</taxon>
    </lineage>
</organism>
<evidence type="ECO:0000256" key="2">
    <source>
        <dbReference type="SAM" id="MobiDB-lite"/>
    </source>
</evidence>
<keyword evidence="5" id="KW-1185">Reference proteome</keyword>
<reference evidence="4" key="1">
    <citation type="submission" date="2022-12" db="EMBL/GenBank/DDBJ databases">
        <title>Paracoccus onchidii sp. nov., isolated from a marine invertebrate from the South China Sea.</title>
        <authorList>
            <person name="Xu S."/>
            <person name="Liu Z."/>
            <person name="Xu Y."/>
        </authorList>
    </citation>
    <scope>NUCLEOTIDE SEQUENCE</scope>
    <source>
        <strain evidence="4">Z330</strain>
    </source>
</reference>
<dbReference type="Pfam" id="PF00691">
    <property type="entry name" value="OmpA"/>
    <property type="match status" value="1"/>
</dbReference>
<feature type="compositionally biased region" description="Acidic residues" evidence="2">
    <location>
        <begin position="707"/>
        <end position="719"/>
    </location>
</feature>
<dbReference type="PANTHER" id="PTHR30329">
    <property type="entry name" value="STATOR ELEMENT OF FLAGELLAR MOTOR COMPLEX"/>
    <property type="match status" value="1"/>
</dbReference>